<dbReference type="Pfam" id="PF00941">
    <property type="entry name" value="FAD_binding_5"/>
    <property type="match status" value="1"/>
</dbReference>
<dbReference type="InterPro" id="IPR016167">
    <property type="entry name" value="FAD-bd_PCMH_sub1"/>
</dbReference>
<dbReference type="InterPro" id="IPR005107">
    <property type="entry name" value="CO_DH_flav_C"/>
</dbReference>
<reference evidence="5 6" key="1">
    <citation type="submission" date="2021-10" db="EMBL/GenBank/DDBJ databases">
        <title>Lutispora strain m25 sp. nov., a thermophilic, non-spore-forming bacterium isolated from a lab-scale methanogenic bioreactor digesting anaerobic sludge.</title>
        <authorList>
            <person name="El Houari A."/>
            <person name="Mcdonald J."/>
        </authorList>
    </citation>
    <scope>NUCLEOTIDE SEQUENCE [LARGE SCALE GENOMIC DNA]</scope>
    <source>
        <strain evidence="6">m25</strain>
    </source>
</reference>
<dbReference type="PROSITE" id="PS51387">
    <property type="entry name" value="FAD_PCMH"/>
    <property type="match status" value="1"/>
</dbReference>
<dbReference type="Gene3D" id="3.30.465.10">
    <property type="match status" value="1"/>
</dbReference>
<accession>A0ABT1NCT0</accession>
<evidence type="ECO:0000313" key="6">
    <source>
        <dbReference type="Proteomes" id="UP001651880"/>
    </source>
</evidence>
<dbReference type="InterPro" id="IPR016166">
    <property type="entry name" value="FAD-bd_PCMH"/>
</dbReference>
<protein>
    <submittedName>
        <fullName evidence="5">FAD binding domain-containing protein</fullName>
    </submittedName>
</protein>
<gene>
    <name evidence="5" type="ORF">LJD61_04725</name>
</gene>
<dbReference type="InterPro" id="IPR051312">
    <property type="entry name" value="Diverse_Substr_Oxidored"/>
</dbReference>
<organism evidence="5 6">
    <name type="scientific">Lutispora saccharofermentans</name>
    <dbReference type="NCBI Taxonomy" id="3024236"/>
    <lineage>
        <taxon>Bacteria</taxon>
        <taxon>Bacillati</taxon>
        <taxon>Bacillota</taxon>
        <taxon>Clostridia</taxon>
        <taxon>Lutisporales</taxon>
        <taxon>Lutisporaceae</taxon>
        <taxon>Lutispora</taxon>
    </lineage>
</organism>
<dbReference type="SUPFAM" id="SSF55447">
    <property type="entry name" value="CO dehydrogenase flavoprotein C-terminal domain-like"/>
    <property type="match status" value="1"/>
</dbReference>
<dbReference type="SMART" id="SM01092">
    <property type="entry name" value="CO_deh_flav_C"/>
    <property type="match status" value="1"/>
</dbReference>
<dbReference type="InterPro" id="IPR016169">
    <property type="entry name" value="FAD-bd_PCMH_sub2"/>
</dbReference>
<dbReference type="Gene3D" id="3.30.43.10">
    <property type="entry name" value="Uridine Diphospho-n-acetylenolpyruvylglucosamine Reductase, domain 2"/>
    <property type="match status" value="1"/>
</dbReference>
<keyword evidence="2" id="KW-0274">FAD</keyword>
<keyword evidence="3" id="KW-0560">Oxidoreductase</keyword>
<dbReference type="Proteomes" id="UP001651880">
    <property type="component" value="Unassembled WGS sequence"/>
</dbReference>
<comment type="caution">
    <text evidence="5">The sequence shown here is derived from an EMBL/GenBank/DDBJ whole genome shotgun (WGS) entry which is preliminary data.</text>
</comment>
<dbReference type="PANTHER" id="PTHR42659:SF2">
    <property type="entry name" value="XANTHINE DEHYDROGENASE SUBUNIT C-RELATED"/>
    <property type="match status" value="1"/>
</dbReference>
<keyword evidence="6" id="KW-1185">Reference proteome</keyword>
<dbReference type="EMBL" id="JAJEKE010000002">
    <property type="protein sequence ID" value="MCQ1528849.1"/>
    <property type="molecule type" value="Genomic_DNA"/>
</dbReference>
<evidence type="ECO:0000259" key="4">
    <source>
        <dbReference type="PROSITE" id="PS51387"/>
    </source>
</evidence>
<evidence type="ECO:0000256" key="2">
    <source>
        <dbReference type="ARBA" id="ARBA00022827"/>
    </source>
</evidence>
<sequence length="288" mass="31258">MRSFDVLTPSNILELVQALKKATANSKILSGGTDLVIALHERRIEPDLIIDMSGMRELDYINEDNDNIYIGAITTFTQITESQLLNKYAACLVQASETVGSRQIRNRGTIGGNIGNCSPAGDTLPVLMVLEAAATILNSQGNTREMPIGDILKGPNRTALNYDEVIIGVKFPKGKGNWISSFAKLGSRTAVTIAKINVVLNADYDADTKTIRSARVGLGAVGKTAFRALRIEEMLKGQKVSDQLTERLSEELSKEIENAIPGRASLPYKKEAIKGVAHEAFEKLLNSI</sequence>
<dbReference type="PANTHER" id="PTHR42659">
    <property type="entry name" value="XANTHINE DEHYDROGENASE SUBUNIT C-RELATED"/>
    <property type="match status" value="1"/>
</dbReference>
<name>A0ABT1NCT0_9FIRM</name>
<dbReference type="InterPro" id="IPR036683">
    <property type="entry name" value="CO_DH_flav_C_dom_sf"/>
</dbReference>
<evidence type="ECO:0000256" key="1">
    <source>
        <dbReference type="ARBA" id="ARBA00022630"/>
    </source>
</evidence>
<dbReference type="InterPro" id="IPR036318">
    <property type="entry name" value="FAD-bd_PCMH-like_sf"/>
</dbReference>
<dbReference type="Pfam" id="PF03450">
    <property type="entry name" value="CO_deh_flav_C"/>
    <property type="match status" value="1"/>
</dbReference>
<dbReference type="InterPro" id="IPR002346">
    <property type="entry name" value="Mopterin_DH_FAD-bd"/>
</dbReference>
<feature type="domain" description="FAD-binding PCMH-type" evidence="4">
    <location>
        <begin position="1"/>
        <end position="176"/>
    </location>
</feature>
<dbReference type="RefSeq" id="WP_255226364.1">
    <property type="nucleotide sequence ID" value="NZ_JAJEKE010000002.1"/>
</dbReference>
<dbReference type="SUPFAM" id="SSF56176">
    <property type="entry name" value="FAD-binding/transporter-associated domain-like"/>
    <property type="match status" value="1"/>
</dbReference>
<evidence type="ECO:0000256" key="3">
    <source>
        <dbReference type="ARBA" id="ARBA00023002"/>
    </source>
</evidence>
<evidence type="ECO:0000313" key="5">
    <source>
        <dbReference type="EMBL" id="MCQ1528849.1"/>
    </source>
</evidence>
<keyword evidence="1" id="KW-0285">Flavoprotein</keyword>
<dbReference type="Gene3D" id="3.30.390.50">
    <property type="entry name" value="CO dehydrogenase flavoprotein, C-terminal domain"/>
    <property type="match status" value="1"/>
</dbReference>
<proteinExistence type="predicted"/>